<keyword evidence="4" id="KW-1185">Reference proteome</keyword>
<name>A0A177DF01_ALTAL</name>
<dbReference type="Gene3D" id="3.40.50.720">
    <property type="entry name" value="NAD(P)-binding Rossmann-like Domain"/>
    <property type="match status" value="1"/>
</dbReference>
<keyword evidence="2" id="KW-0560">Oxidoreductase</keyword>
<sequence>MQAVKNTIAENFGKVVSGAHGLAPADQQFSLEEVPDLTGKVAVVTGGSEGIGYGCTHTLLSNNIKKLFIISWSEDIIEDALKAIKEEMGEDKASRVEWLKCDLADWEQTGKTALEIAQKTDRIDILINNAARGIMTYQLAKNGVDLHMASNHFGHVVLTSHLLPLLKSTAEKGDKVRIVQLGSNAHENAPKDTKFESIDELNTDLGPMAQYGRTKLATILYARYLARHLSSSHPNILSNATHPGFVETRQSVDHIHEAYPLGGYAMSYGLAPFKKTQFEGAVSTMFAATKTEGTGEYICPPAIREPGSDLANNEKLGEQLMDFTWKVVKEKTKSSSADKGCPFKLY</sequence>
<evidence type="ECO:0000313" key="4">
    <source>
        <dbReference type="Proteomes" id="UP000077248"/>
    </source>
</evidence>
<dbReference type="EMBL" id="KV441486">
    <property type="protein sequence ID" value="OAG17389.1"/>
    <property type="molecule type" value="Genomic_DNA"/>
</dbReference>
<dbReference type="AlphaFoldDB" id="A0A177DF01"/>
<protein>
    <submittedName>
        <fullName evidence="3">Retinol dehydrogenase 12</fullName>
    </submittedName>
</protein>
<dbReference type="PANTHER" id="PTHR24320:SF33">
    <property type="entry name" value="OXIDOREDUCTASE BLI-4, MITOCHONDRIAL-RELATED"/>
    <property type="match status" value="1"/>
</dbReference>
<dbReference type="RefSeq" id="XP_018382810.1">
    <property type="nucleotide sequence ID" value="XM_018525566.1"/>
</dbReference>
<dbReference type="OMA" id="AVNHMGH"/>
<dbReference type="Pfam" id="PF00106">
    <property type="entry name" value="adh_short"/>
    <property type="match status" value="1"/>
</dbReference>
<evidence type="ECO:0000256" key="1">
    <source>
        <dbReference type="ARBA" id="ARBA00006484"/>
    </source>
</evidence>
<proteinExistence type="inferred from homology"/>
<gene>
    <name evidence="3" type="ORF">CC77DRAFT_1022919</name>
</gene>
<dbReference type="SUPFAM" id="SSF51735">
    <property type="entry name" value="NAD(P)-binding Rossmann-fold domains"/>
    <property type="match status" value="1"/>
</dbReference>
<dbReference type="Proteomes" id="UP000077248">
    <property type="component" value="Unassembled WGS sequence"/>
</dbReference>
<dbReference type="PRINTS" id="PR00081">
    <property type="entry name" value="GDHRDH"/>
</dbReference>
<evidence type="ECO:0000313" key="3">
    <source>
        <dbReference type="EMBL" id="OAG17389.1"/>
    </source>
</evidence>
<dbReference type="InterPro" id="IPR036291">
    <property type="entry name" value="NAD(P)-bd_dom_sf"/>
</dbReference>
<evidence type="ECO:0000256" key="2">
    <source>
        <dbReference type="ARBA" id="ARBA00023002"/>
    </source>
</evidence>
<reference evidence="3 4" key="1">
    <citation type="submission" date="2016-05" db="EMBL/GenBank/DDBJ databases">
        <title>Comparative analysis of secretome profiles of manganese(II)-oxidizing ascomycete fungi.</title>
        <authorList>
            <consortium name="DOE Joint Genome Institute"/>
            <person name="Zeiner C.A."/>
            <person name="Purvine S.O."/>
            <person name="Zink E.M."/>
            <person name="Wu S."/>
            <person name="Pasa-Tolic L."/>
            <person name="Chaput D.L."/>
            <person name="Haridas S."/>
            <person name="Grigoriev I.V."/>
            <person name="Santelli C.M."/>
            <person name="Hansel C.M."/>
        </authorList>
    </citation>
    <scope>NUCLEOTIDE SEQUENCE [LARGE SCALE GENOMIC DNA]</scope>
    <source>
        <strain evidence="3 4">SRC1lrK2f</strain>
    </source>
</reference>
<dbReference type="InterPro" id="IPR002347">
    <property type="entry name" value="SDR_fam"/>
</dbReference>
<dbReference type="KEGG" id="aalt:CC77DRAFT_1022919"/>
<dbReference type="PANTHER" id="PTHR24320">
    <property type="entry name" value="RETINOL DEHYDROGENASE"/>
    <property type="match status" value="1"/>
</dbReference>
<comment type="similarity">
    <text evidence="1">Belongs to the short-chain dehydrogenases/reductases (SDR) family.</text>
</comment>
<accession>A0A177DF01</accession>
<dbReference type="GO" id="GO:0016491">
    <property type="term" value="F:oxidoreductase activity"/>
    <property type="evidence" value="ECO:0007669"/>
    <property type="project" value="UniProtKB-KW"/>
</dbReference>
<dbReference type="GeneID" id="29111160"/>
<dbReference type="VEuPathDB" id="FungiDB:CC77DRAFT_1022919"/>
<organism evidence="3 4">
    <name type="scientific">Alternaria alternata</name>
    <name type="common">Alternaria rot fungus</name>
    <name type="synonym">Torula alternata</name>
    <dbReference type="NCBI Taxonomy" id="5599"/>
    <lineage>
        <taxon>Eukaryota</taxon>
        <taxon>Fungi</taxon>
        <taxon>Dikarya</taxon>
        <taxon>Ascomycota</taxon>
        <taxon>Pezizomycotina</taxon>
        <taxon>Dothideomycetes</taxon>
        <taxon>Pleosporomycetidae</taxon>
        <taxon>Pleosporales</taxon>
        <taxon>Pleosporineae</taxon>
        <taxon>Pleosporaceae</taxon>
        <taxon>Alternaria</taxon>
        <taxon>Alternaria sect. Alternaria</taxon>
        <taxon>Alternaria alternata complex</taxon>
    </lineage>
</organism>